<name>A0A0R3UBC1_MESCO</name>
<protein>
    <submittedName>
        <fullName evidence="2">IS5/IS1182 family transposase</fullName>
    </submittedName>
</protein>
<organism evidence="2">
    <name type="scientific">Mesocestoides corti</name>
    <name type="common">Flatworm</name>
    <dbReference type="NCBI Taxonomy" id="53468"/>
    <lineage>
        <taxon>Eukaryota</taxon>
        <taxon>Metazoa</taxon>
        <taxon>Spiralia</taxon>
        <taxon>Lophotrochozoa</taxon>
        <taxon>Platyhelminthes</taxon>
        <taxon>Cestoda</taxon>
        <taxon>Eucestoda</taxon>
        <taxon>Cyclophyllidea</taxon>
        <taxon>Mesocestoididae</taxon>
        <taxon>Mesocestoides</taxon>
    </lineage>
</organism>
<feature type="region of interest" description="Disordered" evidence="1">
    <location>
        <begin position="48"/>
        <end position="82"/>
    </location>
</feature>
<evidence type="ECO:0000313" key="2">
    <source>
        <dbReference type="WBParaSite" id="MCOS_0000421901-mRNA-1"/>
    </source>
</evidence>
<dbReference type="Gene3D" id="1.10.3380.30">
    <property type="match status" value="1"/>
</dbReference>
<sequence length="82" mass="9293">LLRAFKRLGEILQQARRACHHLGYEALETLMRDAHVAINRQQCAAQMPQHTTGGMRQGSVASDPAAQSRCPWHRRLPLRHDA</sequence>
<accession>A0A0R3UBC1</accession>
<evidence type="ECO:0000256" key="1">
    <source>
        <dbReference type="SAM" id="MobiDB-lite"/>
    </source>
</evidence>
<reference evidence="2" key="1">
    <citation type="submission" date="2017-02" db="UniProtKB">
        <authorList>
            <consortium name="WormBaseParasite"/>
        </authorList>
    </citation>
    <scope>IDENTIFICATION</scope>
</reference>
<dbReference type="WBParaSite" id="MCOS_0000421901-mRNA-1">
    <property type="protein sequence ID" value="MCOS_0000421901-mRNA-1"/>
    <property type="gene ID" value="MCOS_0000421901"/>
</dbReference>
<dbReference type="AlphaFoldDB" id="A0A0R3UBC1"/>
<proteinExistence type="predicted"/>
<feature type="compositionally biased region" description="Basic residues" evidence="1">
    <location>
        <begin position="71"/>
        <end position="82"/>
    </location>
</feature>